<evidence type="ECO:0000313" key="3">
    <source>
        <dbReference type="EMBL" id="CBK42980.1"/>
    </source>
</evidence>
<dbReference type="CAZy" id="GT9">
    <property type="family name" value="Glycosyltransferase Family 9"/>
</dbReference>
<evidence type="ECO:0000313" key="4">
    <source>
        <dbReference type="Proteomes" id="UP000001660"/>
    </source>
</evidence>
<keyword evidence="1 3" id="KW-0328">Glycosyltransferase</keyword>
<dbReference type="eggNOG" id="COG0859">
    <property type="taxonomic scope" value="Bacteria"/>
</dbReference>
<dbReference type="AlphaFoldDB" id="D8PI93"/>
<name>D8PI93_9BACT</name>
<dbReference type="Pfam" id="PF01075">
    <property type="entry name" value="Glyco_transf_9"/>
    <property type="match status" value="1"/>
</dbReference>
<dbReference type="Proteomes" id="UP000001660">
    <property type="component" value="Chromosome"/>
</dbReference>
<organism evidence="3 4">
    <name type="scientific">Nitrospira defluvii</name>
    <dbReference type="NCBI Taxonomy" id="330214"/>
    <lineage>
        <taxon>Bacteria</taxon>
        <taxon>Pseudomonadati</taxon>
        <taxon>Nitrospirota</taxon>
        <taxon>Nitrospiria</taxon>
        <taxon>Nitrospirales</taxon>
        <taxon>Nitrospiraceae</taxon>
        <taxon>Nitrospira</taxon>
    </lineage>
</organism>
<evidence type="ECO:0000256" key="1">
    <source>
        <dbReference type="ARBA" id="ARBA00022676"/>
    </source>
</evidence>
<dbReference type="CDD" id="cd03789">
    <property type="entry name" value="GT9_LPS_heptosyltransferase"/>
    <property type="match status" value="1"/>
</dbReference>
<protein>
    <submittedName>
        <fullName evidence="3">Putative Glycosyl transferase, family 9</fullName>
        <ecNumber evidence="3">2.4.-.-</ecNumber>
    </submittedName>
</protein>
<dbReference type="Gene3D" id="3.40.50.2000">
    <property type="entry name" value="Glycogen Phosphorylase B"/>
    <property type="match status" value="2"/>
</dbReference>
<dbReference type="InterPro" id="IPR002201">
    <property type="entry name" value="Glyco_trans_9"/>
</dbReference>
<dbReference type="PANTHER" id="PTHR30160">
    <property type="entry name" value="TETRAACYLDISACCHARIDE 4'-KINASE-RELATED"/>
    <property type="match status" value="1"/>
</dbReference>
<keyword evidence="2 3" id="KW-0808">Transferase</keyword>
<dbReference type="STRING" id="330214.NIDE3291"/>
<dbReference type="EC" id="2.4.-.-" evidence="3"/>
<proteinExistence type="predicted"/>
<dbReference type="GO" id="GO:0005829">
    <property type="term" value="C:cytosol"/>
    <property type="evidence" value="ECO:0007669"/>
    <property type="project" value="TreeGrafter"/>
</dbReference>
<accession>D8PI93</accession>
<dbReference type="PANTHER" id="PTHR30160:SF1">
    <property type="entry name" value="LIPOPOLYSACCHARIDE 1,2-N-ACETYLGLUCOSAMINETRANSFERASE-RELATED"/>
    <property type="match status" value="1"/>
</dbReference>
<dbReference type="SUPFAM" id="SSF53756">
    <property type="entry name" value="UDP-Glycosyltransferase/glycogen phosphorylase"/>
    <property type="match status" value="1"/>
</dbReference>
<dbReference type="HOGENOM" id="CLU_038371_4_1_0"/>
<dbReference type="GO" id="GO:0008713">
    <property type="term" value="F:ADP-heptose-lipopolysaccharide heptosyltransferase activity"/>
    <property type="evidence" value="ECO:0007669"/>
    <property type="project" value="TreeGrafter"/>
</dbReference>
<reference evidence="3 4" key="1">
    <citation type="journal article" date="2010" name="Proc. Natl. Acad. Sci. U.S.A.">
        <title>A Nitrospira metagenome illuminates the physiology and evolution of globally important nitrite-oxidizing bacteria.</title>
        <authorList>
            <person name="Lucker S."/>
            <person name="Wagner M."/>
            <person name="Maixner F."/>
            <person name="Pelletier E."/>
            <person name="Koch H."/>
            <person name="Vacherie B."/>
            <person name="Rattei T."/>
            <person name="Sinninghe Damste J."/>
            <person name="Spieck E."/>
            <person name="Le Paslier D."/>
            <person name="Daims H."/>
        </authorList>
    </citation>
    <scope>NUCLEOTIDE SEQUENCE [LARGE SCALE GENOMIC DNA]</scope>
</reference>
<dbReference type="EMBL" id="FP929003">
    <property type="protein sequence ID" value="CBK42980.1"/>
    <property type="molecule type" value="Genomic_DNA"/>
</dbReference>
<dbReference type="KEGG" id="nde:NIDE3291"/>
<dbReference type="InterPro" id="IPR051199">
    <property type="entry name" value="LPS_LOS_Heptosyltrfase"/>
</dbReference>
<gene>
    <name evidence="3" type="ORF">NIDE3291</name>
</gene>
<dbReference type="GO" id="GO:0009244">
    <property type="term" value="P:lipopolysaccharide core region biosynthetic process"/>
    <property type="evidence" value="ECO:0007669"/>
    <property type="project" value="TreeGrafter"/>
</dbReference>
<keyword evidence="4" id="KW-1185">Reference proteome</keyword>
<sequence length="344" mass="36694">MMSEVPQGGSRRGVLVIHPGAIGDVLLSRPGLFAVRCRFPQHEIAFLAGESVGALLCEAREVDRVFPLESSYLTGLWAGPDSLCSDFRAWLGNCDTAVGWLSDAEGALSATLRASGVRSISLKSASSADLCTGHQASRYLDAIQVSDIHQIAGTPLPLSPVIRERGRLIVERLIQESRHKVVVIHPGSGSPHKCLDARLLVSVIESLLQADMAPLLLEGPADCEAVERVLETAKLDVPVIRGLDLSTVAGVLSHAELYVGHDSGMTHLAAALSVPTIACFGPTDSRRWAPLGRAVSIVAGAPCTCRGWSAIAECRERVCLQIAPERIIEACQRLLAERRTVPAT</sequence>
<evidence type="ECO:0000256" key="2">
    <source>
        <dbReference type="ARBA" id="ARBA00022679"/>
    </source>
</evidence>